<dbReference type="InterPro" id="IPR011006">
    <property type="entry name" value="CheY-like_superfamily"/>
</dbReference>
<dbReference type="EMBL" id="JABELV010000016">
    <property type="protein sequence ID" value="KAG7567083.1"/>
    <property type="molecule type" value="Genomic_DNA"/>
</dbReference>
<dbReference type="InterPro" id="IPR036890">
    <property type="entry name" value="HATPase_C_sf"/>
</dbReference>
<dbReference type="FunFam" id="3.30.565.10:FF:000010">
    <property type="entry name" value="Sensor histidine kinase RcsC"/>
    <property type="match status" value="1"/>
</dbReference>
<dbReference type="CDD" id="cd16922">
    <property type="entry name" value="HATPase_EvgS-ArcB-TorS-like"/>
    <property type="match status" value="1"/>
</dbReference>
<dbReference type="GO" id="GO:0016020">
    <property type="term" value="C:membrane"/>
    <property type="evidence" value="ECO:0007669"/>
    <property type="project" value="InterPro"/>
</dbReference>
<dbReference type="PANTHER" id="PTHR45339:SF1">
    <property type="entry name" value="HYBRID SIGNAL TRANSDUCTION HISTIDINE KINASE J"/>
    <property type="match status" value="1"/>
</dbReference>
<name>A0A8K0JQ40_9TREE</name>
<dbReference type="Pfam" id="PF02518">
    <property type="entry name" value="HATPase_c"/>
    <property type="match status" value="1"/>
</dbReference>
<dbReference type="SUPFAM" id="SSF58104">
    <property type="entry name" value="Methyl-accepting chemotaxis protein (MCP) signaling domain"/>
    <property type="match status" value="4"/>
</dbReference>
<dbReference type="PRINTS" id="PR00344">
    <property type="entry name" value="BCTRLSENSOR"/>
</dbReference>
<dbReference type="Gene3D" id="1.20.120.1530">
    <property type="match status" value="3"/>
</dbReference>
<evidence type="ECO:0000256" key="4">
    <source>
        <dbReference type="ARBA" id="ARBA00022679"/>
    </source>
</evidence>
<proteinExistence type="predicted"/>
<dbReference type="InterPro" id="IPR003661">
    <property type="entry name" value="HisK_dim/P_dom"/>
</dbReference>
<dbReference type="GO" id="GO:0000155">
    <property type="term" value="F:phosphorelay sensor kinase activity"/>
    <property type="evidence" value="ECO:0007669"/>
    <property type="project" value="InterPro"/>
</dbReference>
<dbReference type="CDD" id="cd06225">
    <property type="entry name" value="HAMP"/>
    <property type="match status" value="4"/>
</dbReference>
<sequence>MDQTCRTCGRAGGSSSQSPSSATALTVSTSTRPSTELDRERDSHSSPPLSPEKELELLRAQVRDIARVCRAVAMGNLENKITVPVEGPIMSELKEVINGMVDQLKSFAGEVERVATEVGTEGRLGGQAVVEGVQGTWRDLTFVVNKLAANLTQQVRAISEVTTAISKGDLSRTIEVPAEGELLELKLTINNMVKMLRNLADEVSIVSLEVGSQGKLGRTANVPDVQGVWSELVLNVNRMCSSLTDQVRSIGYVATAIANGDLSQKVEIEAAGEIAILKDTVNNMVAQLTVFAREVSRVALEVGTKGILGGSAQVEGVGGVWLELTTNVNQMAQNLTEQVREIAQVTSAVAAGDLTKLLTTQRSAGEILSLKQTVNGMVSQLRIFTAEVTKVAIAVGTEGRLGGQAVVPDALGEWKDLLDNVNLMAGNLTTQVRGIATVTRAIARGDLSQKIDVVVHGEIQLLKIDVNGMVDSLRSFSSEVVRVAQQVGLEGKLGIQAQVQDVEGVWKEITTNVNAMAANLTSQVRAFAQISAAATDGDFTKFITVEASGEMDSLKTKINQMVYTLRESISKNTQARQAAELANRSKSEFLANMSHEIRTPMNGIIGMTVLTLETELTRQQRENLMIVSQLAGSLLTIIDDILDISKIEAGRMTMEEIPFSLRTTLFGVLKTLCVKAAQNSLDLIANVDPTIPDHIIGDTLRLRQIITNLIGNAVKFTTKGQVALSCRCVKDYEDAVELEFCVADTGIGIKQDKLDLIFDTFAQADGSTTRKYGGTGLGLSISKRLVSLMGGKLWVQSIYGKGSRFYFTMLAKKTARTTLQVLDRLAPWAKRHVLFINTLGDTSRIPETLKELNLQPVVIDSVQGVWEPAISGDKAPAFHAVIVDTLMTAEKLREVEHLRFMPIVLLAPTNILSPVPVKTCLDMGITSYFTTPLNMADLSSALLPALESHQLQPTDPGKNNSLDILLAEDNFVNQKLAVKLLEGGGHRVDVADNGQVAFEKYRDAMLAKKPYAVILMDVSMPVVGGLESTSMIRNLEDQEGYKRVPIIALTAHAMLGDKERCLAAGMDDFVSKPVRRTDLLSTIAKVIRAGITVASLANEQRV</sequence>
<feature type="compositionally biased region" description="Low complexity" evidence="11">
    <location>
        <begin position="14"/>
        <end position="31"/>
    </location>
</feature>
<dbReference type="SUPFAM" id="SSF47384">
    <property type="entry name" value="Homodimeric domain of signal transducing histidine kinase"/>
    <property type="match status" value="1"/>
</dbReference>
<evidence type="ECO:0000313" key="16">
    <source>
        <dbReference type="Proteomes" id="UP000812966"/>
    </source>
</evidence>
<dbReference type="CDD" id="cd00082">
    <property type="entry name" value="HisKA"/>
    <property type="match status" value="1"/>
</dbReference>
<keyword evidence="6" id="KW-0547">Nucleotide-binding</keyword>
<feature type="domain" description="HAMP" evidence="14">
    <location>
        <begin position="426"/>
        <end position="478"/>
    </location>
</feature>
<dbReference type="Pfam" id="PF00512">
    <property type="entry name" value="HisKA"/>
    <property type="match status" value="1"/>
</dbReference>
<keyword evidence="5" id="KW-0677">Repeat</keyword>
<keyword evidence="3 10" id="KW-0597">Phosphoprotein</keyword>
<dbReference type="Gene3D" id="1.10.287.130">
    <property type="match status" value="1"/>
</dbReference>
<dbReference type="InterPro" id="IPR001789">
    <property type="entry name" value="Sig_transdc_resp-reg_receiver"/>
</dbReference>
<dbReference type="PROSITE" id="PS50885">
    <property type="entry name" value="HAMP"/>
    <property type="match status" value="6"/>
</dbReference>
<dbReference type="SMART" id="SM00448">
    <property type="entry name" value="REC"/>
    <property type="match status" value="1"/>
</dbReference>
<dbReference type="InterPro" id="IPR036097">
    <property type="entry name" value="HisK_dim/P_sf"/>
</dbReference>
<dbReference type="SUPFAM" id="SSF52172">
    <property type="entry name" value="CheY-like"/>
    <property type="match status" value="1"/>
</dbReference>
<evidence type="ECO:0000256" key="1">
    <source>
        <dbReference type="ARBA" id="ARBA00000085"/>
    </source>
</evidence>
<evidence type="ECO:0000259" key="13">
    <source>
        <dbReference type="PROSITE" id="PS50110"/>
    </source>
</evidence>
<evidence type="ECO:0000256" key="8">
    <source>
        <dbReference type="ARBA" id="ARBA00022840"/>
    </source>
</evidence>
<keyword evidence="7" id="KW-0418">Kinase</keyword>
<dbReference type="Pfam" id="PF00672">
    <property type="entry name" value="HAMP"/>
    <property type="match status" value="3"/>
</dbReference>
<protein>
    <recommendedName>
        <fullName evidence="2">histidine kinase</fullName>
        <ecNumber evidence="2">2.7.13.3</ecNumber>
    </recommendedName>
</protein>
<dbReference type="Gene3D" id="3.40.50.2300">
    <property type="match status" value="1"/>
</dbReference>
<dbReference type="SMART" id="SM00387">
    <property type="entry name" value="HATPase_c"/>
    <property type="match status" value="1"/>
</dbReference>
<dbReference type="PROSITE" id="PS50110">
    <property type="entry name" value="RESPONSE_REGULATORY"/>
    <property type="match status" value="1"/>
</dbReference>
<feature type="domain" description="HAMP" evidence="14">
    <location>
        <begin position="56"/>
        <end position="109"/>
    </location>
</feature>
<dbReference type="Pfam" id="PF18947">
    <property type="entry name" value="HAMP_2"/>
    <property type="match status" value="1"/>
</dbReference>
<dbReference type="SUPFAM" id="SSF55874">
    <property type="entry name" value="ATPase domain of HSP90 chaperone/DNA topoisomerase II/histidine kinase"/>
    <property type="match status" value="1"/>
</dbReference>
<comment type="catalytic activity">
    <reaction evidence="1">
        <text>ATP + protein L-histidine = ADP + protein N-phospho-L-histidine.</text>
        <dbReference type="EC" id="2.7.13.3"/>
    </reaction>
</comment>
<organism evidence="15 16">
    <name type="scientific">Filobasidium floriforme</name>
    <dbReference type="NCBI Taxonomy" id="5210"/>
    <lineage>
        <taxon>Eukaryota</taxon>
        <taxon>Fungi</taxon>
        <taxon>Dikarya</taxon>
        <taxon>Basidiomycota</taxon>
        <taxon>Agaricomycotina</taxon>
        <taxon>Tremellomycetes</taxon>
        <taxon>Filobasidiales</taxon>
        <taxon>Filobasidiaceae</taxon>
        <taxon>Filobasidium</taxon>
    </lineage>
</organism>
<dbReference type="AlphaFoldDB" id="A0A8K0JQ40"/>
<evidence type="ECO:0000259" key="12">
    <source>
        <dbReference type="PROSITE" id="PS50109"/>
    </source>
</evidence>
<feature type="domain" description="HAMP" evidence="14">
    <location>
        <begin position="149"/>
        <end position="201"/>
    </location>
</feature>
<dbReference type="SMART" id="SM00304">
    <property type="entry name" value="HAMP"/>
    <property type="match status" value="6"/>
</dbReference>
<evidence type="ECO:0000256" key="10">
    <source>
        <dbReference type="PROSITE-ProRule" id="PRU00169"/>
    </source>
</evidence>
<feature type="domain" description="Histidine kinase" evidence="12">
    <location>
        <begin position="592"/>
        <end position="813"/>
    </location>
</feature>
<keyword evidence="9" id="KW-0902">Two-component regulatory system</keyword>
<feature type="domain" description="Response regulatory" evidence="13">
    <location>
        <begin position="963"/>
        <end position="1087"/>
    </location>
</feature>
<dbReference type="FunFam" id="1.20.120.1530:FF:000003">
    <property type="entry name" value="Atypical/HisK protein kinase"/>
    <property type="match status" value="1"/>
</dbReference>
<dbReference type="GO" id="GO:0005524">
    <property type="term" value="F:ATP binding"/>
    <property type="evidence" value="ECO:0007669"/>
    <property type="project" value="UniProtKB-KW"/>
</dbReference>
<evidence type="ECO:0000256" key="5">
    <source>
        <dbReference type="ARBA" id="ARBA00022737"/>
    </source>
</evidence>
<evidence type="ECO:0000256" key="2">
    <source>
        <dbReference type="ARBA" id="ARBA00012438"/>
    </source>
</evidence>
<keyword evidence="4" id="KW-0808">Transferase</keyword>
<dbReference type="InterPro" id="IPR004358">
    <property type="entry name" value="Sig_transdc_His_kin-like_C"/>
</dbReference>
<feature type="compositionally biased region" description="Basic and acidic residues" evidence="11">
    <location>
        <begin position="35"/>
        <end position="44"/>
    </location>
</feature>
<dbReference type="Gene3D" id="3.30.565.10">
    <property type="entry name" value="Histidine kinase-like ATPase, C-terminal domain"/>
    <property type="match status" value="1"/>
</dbReference>
<dbReference type="EC" id="2.7.13.3" evidence="2"/>
<accession>A0A8K0JQ40</accession>
<keyword evidence="8" id="KW-0067">ATP-binding</keyword>
<dbReference type="GO" id="GO:0071474">
    <property type="term" value="P:cellular hyperosmotic response"/>
    <property type="evidence" value="ECO:0007669"/>
    <property type="project" value="TreeGrafter"/>
</dbReference>
<evidence type="ECO:0000313" key="15">
    <source>
        <dbReference type="EMBL" id="KAG7567083.1"/>
    </source>
</evidence>
<evidence type="ECO:0000256" key="6">
    <source>
        <dbReference type="ARBA" id="ARBA00022741"/>
    </source>
</evidence>
<feature type="domain" description="HAMP" evidence="14">
    <location>
        <begin position="241"/>
        <end position="293"/>
    </location>
</feature>
<evidence type="ECO:0000256" key="9">
    <source>
        <dbReference type="ARBA" id="ARBA00023012"/>
    </source>
</evidence>
<dbReference type="FunFam" id="1.20.120.1530:FF:000002">
    <property type="entry name" value="Two-component osmosensing histidine kinase"/>
    <property type="match status" value="1"/>
</dbReference>
<dbReference type="FunFam" id="1.10.287.130:FF:000002">
    <property type="entry name" value="Two-component osmosensing histidine kinase"/>
    <property type="match status" value="1"/>
</dbReference>
<reference evidence="15" key="1">
    <citation type="submission" date="2020-04" db="EMBL/GenBank/DDBJ databases">
        <title>Analysis of mating type loci in Filobasidium floriforme.</title>
        <authorList>
            <person name="Nowrousian M."/>
        </authorList>
    </citation>
    <scope>NUCLEOTIDE SEQUENCE</scope>
    <source>
        <strain evidence="15">CBS 6242</strain>
    </source>
</reference>
<comment type="caution">
    <text evidence="15">The sequence shown here is derived from an EMBL/GenBank/DDBJ whole genome shotgun (WGS) entry which is preliminary data.</text>
</comment>
<dbReference type="PANTHER" id="PTHR45339">
    <property type="entry name" value="HYBRID SIGNAL TRANSDUCTION HISTIDINE KINASE J"/>
    <property type="match status" value="1"/>
</dbReference>
<feature type="modified residue" description="4-aspartylphosphate" evidence="10">
    <location>
        <position position="1017"/>
    </location>
</feature>
<dbReference type="Proteomes" id="UP000812966">
    <property type="component" value="Unassembled WGS sequence"/>
</dbReference>
<gene>
    <name evidence="15" type="ORF">FFLO_01209</name>
</gene>
<dbReference type="CDD" id="cd17546">
    <property type="entry name" value="REC_hyHK_CKI1_RcsC-like"/>
    <property type="match status" value="1"/>
</dbReference>
<feature type="region of interest" description="Disordered" evidence="11">
    <location>
        <begin position="1"/>
        <end position="52"/>
    </location>
</feature>
<dbReference type="PROSITE" id="PS50109">
    <property type="entry name" value="HIS_KIN"/>
    <property type="match status" value="1"/>
</dbReference>
<evidence type="ECO:0000256" key="7">
    <source>
        <dbReference type="ARBA" id="ARBA00022777"/>
    </source>
</evidence>
<dbReference type="Pfam" id="PF00072">
    <property type="entry name" value="Response_reg"/>
    <property type="match status" value="1"/>
</dbReference>
<feature type="domain" description="HAMP" evidence="14">
    <location>
        <begin position="333"/>
        <end position="386"/>
    </location>
</feature>
<feature type="domain" description="HAMP" evidence="14">
    <location>
        <begin position="518"/>
        <end position="570"/>
    </location>
</feature>
<keyword evidence="16" id="KW-1185">Reference proteome</keyword>
<dbReference type="InterPro" id="IPR003660">
    <property type="entry name" value="HAMP_dom"/>
</dbReference>
<dbReference type="SMART" id="SM00388">
    <property type="entry name" value="HisKA"/>
    <property type="match status" value="1"/>
</dbReference>
<dbReference type="InterPro" id="IPR003594">
    <property type="entry name" value="HATPase_dom"/>
</dbReference>
<evidence type="ECO:0000259" key="14">
    <source>
        <dbReference type="PROSITE" id="PS50885"/>
    </source>
</evidence>
<evidence type="ECO:0000256" key="11">
    <source>
        <dbReference type="SAM" id="MobiDB-lite"/>
    </source>
</evidence>
<evidence type="ECO:0000256" key="3">
    <source>
        <dbReference type="ARBA" id="ARBA00022553"/>
    </source>
</evidence>
<dbReference type="InterPro" id="IPR005467">
    <property type="entry name" value="His_kinase_dom"/>
</dbReference>